<accession>U5C645</accession>
<reference evidence="1 2" key="1">
    <citation type="journal article" date="2013" name="Genome Announc.">
        <title>Draft Genome Sequence of the Psychrophilic and Alkaliphilic Rhodonellum psychrophilum Strain GCM71T.</title>
        <authorList>
            <person name="Hauptmann A.L."/>
            <person name="Glaring M.A."/>
            <person name="Hallin P.F."/>
            <person name="Prieme A."/>
            <person name="Stougaard P."/>
        </authorList>
    </citation>
    <scope>NUCLEOTIDE SEQUENCE [LARGE SCALE GENOMIC DNA]</scope>
    <source>
        <strain evidence="1 2">GCM71</strain>
    </source>
</reference>
<evidence type="ECO:0000313" key="2">
    <source>
        <dbReference type="Proteomes" id="UP000016843"/>
    </source>
</evidence>
<organism evidence="1 2">
    <name type="scientific">Rhodonellum psychrophilum GCM71 = DSM 17998</name>
    <dbReference type="NCBI Taxonomy" id="1123057"/>
    <lineage>
        <taxon>Bacteria</taxon>
        <taxon>Pseudomonadati</taxon>
        <taxon>Bacteroidota</taxon>
        <taxon>Cytophagia</taxon>
        <taxon>Cytophagales</taxon>
        <taxon>Cytophagaceae</taxon>
        <taxon>Rhodonellum</taxon>
    </lineage>
</organism>
<keyword evidence="2" id="KW-1185">Reference proteome</keyword>
<sequence length="40" mass="4633">MLYLTINLNPKYALGFQMGLKPKENQTIGRMHPDTNRVKT</sequence>
<proteinExistence type="predicted"/>
<dbReference type="AlphaFoldDB" id="U5C645"/>
<name>U5C645_9BACT</name>
<dbReference type="EMBL" id="AWXR01000010">
    <property type="protein sequence ID" value="ERM83687.1"/>
    <property type="molecule type" value="Genomic_DNA"/>
</dbReference>
<protein>
    <submittedName>
        <fullName evidence="1">Uncharacterized protein</fullName>
    </submittedName>
</protein>
<dbReference type="Proteomes" id="UP000016843">
    <property type="component" value="Unassembled WGS sequence"/>
</dbReference>
<gene>
    <name evidence="1" type="ORF">P872_02495</name>
</gene>
<evidence type="ECO:0000313" key="1">
    <source>
        <dbReference type="EMBL" id="ERM83687.1"/>
    </source>
</evidence>
<comment type="caution">
    <text evidence="1">The sequence shown here is derived from an EMBL/GenBank/DDBJ whole genome shotgun (WGS) entry which is preliminary data.</text>
</comment>